<protein>
    <recommendedName>
        <fullName evidence="4">Lipoprotein</fullName>
    </recommendedName>
</protein>
<accession>A0A420E121</accession>
<dbReference type="EMBL" id="RAQM01000008">
    <property type="protein sequence ID" value="RKF03758.1"/>
    <property type="molecule type" value="Genomic_DNA"/>
</dbReference>
<name>A0A420E121_9FLAO</name>
<comment type="caution">
    <text evidence="2">The sequence shown here is derived from an EMBL/GenBank/DDBJ whole genome shotgun (WGS) entry which is preliminary data.</text>
</comment>
<dbReference type="AlphaFoldDB" id="A0A420E121"/>
<dbReference type="PROSITE" id="PS51257">
    <property type="entry name" value="PROKAR_LIPOPROTEIN"/>
    <property type="match status" value="1"/>
</dbReference>
<evidence type="ECO:0000256" key="1">
    <source>
        <dbReference type="SAM" id="SignalP"/>
    </source>
</evidence>
<organism evidence="2 3">
    <name type="scientific">Tenacibaculum lutimaris</name>
    <dbReference type="NCBI Taxonomy" id="285258"/>
    <lineage>
        <taxon>Bacteria</taxon>
        <taxon>Pseudomonadati</taxon>
        <taxon>Bacteroidota</taxon>
        <taxon>Flavobacteriia</taxon>
        <taxon>Flavobacteriales</taxon>
        <taxon>Flavobacteriaceae</taxon>
        <taxon>Tenacibaculum</taxon>
    </lineage>
</organism>
<evidence type="ECO:0008006" key="4">
    <source>
        <dbReference type="Google" id="ProtNLM"/>
    </source>
</evidence>
<reference evidence="2 3" key="1">
    <citation type="submission" date="2018-09" db="EMBL/GenBank/DDBJ databases">
        <title>Genomic Encyclopedia of Archaeal and Bacterial Type Strains, Phase II (KMG-II): from individual species to whole genera.</title>
        <authorList>
            <person name="Goeker M."/>
        </authorList>
    </citation>
    <scope>NUCLEOTIDE SEQUENCE [LARGE SCALE GENOMIC DNA]</scope>
    <source>
        <strain evidence="2 3">DSM 16505</strain>
    </source>
</reference>
<proteinExistence type="predicted"/>
<sequence length="155" mass="17835">MKKIILVLSVIGILFSCSSDLNETDINEQNYLVFGHFYGMCGGEDCVETFKITNSSLYEDTIDDYSGLNMEFIQLNDNKFEQTKDLINFFPNQLMNQDETFFGCPDCTDGGGLFIQYSENGNVKSWRIDQDKNNVPEYLHEFMDKVNEKIALLKD</sequence>
<gene>
    <name evidence="2" type="ORF">C8N26_1385</name>
</gene>
<keyword evidence="1" id="KW-0732">Signal</keyword>
<feature type="signal peptide" evidence="1">
    <location>
        <begin position="1"/>
        <end position="21"/>
    </location>
</feature>
<evidence type="ECO:0000313" key="2">
    <source>
        <dbReference type="EMBL" id="RKF03758.1"/>
    </source>
</evidence>
<evidence type="ECO:0000313" key="3">
    <source>
        <dbReference type="Proteomes" id="UP000285780"/>
    </source>
</evidence>
<keyword evidence="3" id="KW-1185">Reference proteome</keyword>
<dbReference type="RefSeq" id="WP_120186638.1">
    <property type="nucleotide sequence ID" value="NZ_RAQM01000008.1"/>
</dbReference>
<dbReference type="Proteomes" id="UP000285780">
    <property type="component" value="Unassembled WGS sequence"/>
</dbReference>
<feature type="chain" id="PRO_5019192073" description="Lipoprotein" evidence="1">
    <location>
        <begin position="22"/>
        <end position="155"/>
    </location>
</feature>